<proteinExistence type="predicted"/>
<accession>A0AB34JXB2</accession>
<comment type="catalytic activity">
    <reaction evidence="4">
        <text>DNA(n) + a 2'-deoxyribonucleoside 5'-triphosphate = DNA(n+1) + diphosphate</text>
        <dbReference type="Rhea" id="RHEA:22508"/>
        <dbReference type="Rhea" id="RHEA-COMP:17339"/>
        <dbReference type="Rhea" id="RHEA-COMP:17340"/>
        <dbReference type="ChEBI" id="CHEBI:33019"/>
        <dbReference type="ChEBI" id="CHEBI:61560"/>
        <dbReference type="ChEBI" id="CHEBI:173112"/>
        <dbReference type="EC" id="2.7.7.7"/>
    </reaction>
    <physiologicalReaction direction="left-to-right" evidence="4">
        <dbReference type="Rhea" id="RHEA:22509"/>
    </physiologicalReaction>
</comment>
<feature type="region of interest" description="Disordered" evidence="5">
    <location>
        <begin position="147"/>
        <end position="202"/>
    </location>
</feature>
<feature type="compositionally biased region" description="Polar residues" evidence="5">
    <location>
        <begin position="410"/>
        <end position="423"/>
    </location>
</feature>
<feature type="compositionally biased region" description="Pro residues" evidence="5">
    <location>
        <begin position="225"/>
        <end position="238"/>
    </location>
</feature>
<dbReference type="GO" id="GO:0003682">
    <property type="term" value="F:chromatin binding"/>
    <property type="evidence" value="ECO:0007669"/>
    <property type="project" value="TreeGrafter"/>
</dbReference>
<dbReference type="AlphaFoldDB" id="A0AB34JXB2"/>
<dbReference type="Pfam" id="PF03121">
    <property type="entry name" value="Herpes_UL52"/>
    <property type="match status" value="1"/>
</dbReference>
<organism evidence="6 7">
    <name type="scientific">Prymnesium parvum</name>
    <name type="common">Toxic golden alga</name>
    <dbReference type="NCBI Taxonomy" id="97485"/>
    <lineage>
        <taxon>Eukaryota</taxon>
        <taxon>Haptista</taxon>
        <taxon>Haptophyta</taxon>
        <taxon>Prymnesiophyceae</taxon>
        <taxon>Prymnesiales</taxon>
        <taxon>Prymnesiaceae</taxon>
        <taxon>Prymnesium</taxon>
    </lineage>
</organism>
<evidence type="ECO:0000256" key="2">
    <source>
        <dbReference type="ARBA" id="ARBA00044677"/>
    </source>
</evidence>
<evidence type="ECO:0000256" key="1">
    <source>
        <dbReference type="ARBA" id="ARBA00026139"/>
    </source>
</evidence>
<comment type="catalytic activity">
    <reaction evidence="2">
        <text>ssDNA + n NTP = ssDNA/pppN(pN)n-1 hybrid + (n-1) diphosphate.</text>
        <dbReference type="EC" id="2.7.7.102"/>
    </reaction>
</comment>
<dbReference type="GO" id="GO:0005759">
    <property type="term" value="C:mitochondrial matrix"/>
    <property type="evidence" value="ECO:0007669"/>
    <property type="project" value="TreeGrafter"/>
</dbReference>
<dbReference type="GO" id="GO:0009411">
    <property type="term" value="P:response to UV"/>
    <property type="evidence" value="ECO:0007669"/>
    <property type="project" value="TreeGrafter"/>
</dbReference>
<name>A0AB34JXB2_PRYPA</name>
<dbReference type="Proteomes" id="UP001515480">
    <property type="component" value="Unassembled WGS sequence"/>
</dbReference>
<dbReference type="InterPro" id="IPR044917">
    <property type="entry name" value="PRIMPOL"/>
</dbReference>
<protein>
    <recommendedName>
        <fullName evidence="1">DNA-directed primase/polymerase protein</fullName>
        <ecNumber evidence="3">2.7.7.102</ecNumber>
    </recommendedName>
</protein>
<gene>
    <name evidence="6" type="ORF">AB1Y20_015484</name>
</gene>
<comment type="caution">
    <text evidence="6">The sequence shown here is derived from an EMBL/GenBank/DDBJ whole genome shotgun (WGS) entry which is preliminary data.</text>
</comment>
<evidence type="ECO:0000313" key="7">
    <source>
        <dbReference type="Proteomes" id="UP001515480"/>
    </source>
</evidence>
<dbReference type="GO" id="GO:0005634">
    <property type="term" value="C:nucleus"/>
    <property type="evidence" value="ECO:0007669"/>
    <property type="project" value="TreeGrafter"/>
</dbReference>
<evidence type="ECO:0000256" key="3">
    <source>
        <dbReference type="ARBA" id="ARBA00044768"/>
    </source>
</evidence>
<keyword evidence="7" id="KW-1185">Reference proteome</keyword>
<dbReference type="GO" id="GO:0042276">
    <property type="term" value="P:error-prone translesion synthesis"/>
    <property type="evidence" value="ECO:0007669"/>
    <property type="project" value="InterPro"/>
</dbReference>
<evidence type="ECO:0000256" key="5">
    <source>
        <dbReference type="SAM" id="MobiDB-lite"/>
    </source>
</evidence>
<dbReference type="EC" id="2.7.7.102" evidence="3"/>
<dbReference type="GO" id="GO:0031297">
    <property type="term" value="P:replication fork processing"/>
    <property type="evidence" value="ECO:0007669"/>
    <property type="project" value="TreeGrafter"/>
</dbReference>
<dbReference type="EMBL" id="JBGBPQ010000003">
    <property type="protein sequence ID" value="KAL1526788.1"/>
    <property type="molecule type" value="Genomic_DNA"/>
</dbReference>
<feature type="region of interest" description="Disordered" evidence="5">
    <location>
        <begin position="407"/>
        <end position="435"/>
    </location>
</feature>
<sequence length="840" mass="90844">MLPAHQSTVPPAKRKREQGGIQRVELFLGGVHSSSLRQLSTYLRCIAQVHGKPFDGILRISHKAGCGRATLIGEGAALGSLAALGRRLEKDRLLAEVQLHNDWYCPCGRSGERPLKHVQRCPHCSQARPASLLDALIAEPVHEPAVDLHERDESTLAQGKVDAIAPAVVPEDSTTLKGRPSSGEEPSSLAAVQREPTQSNDFNSLSFASVAPAALHAAATHARSSPPPQHSSPLPLQPIQPSLKPSHPKLWRSLCPDEAWDAAAGRGALTWKDPRVTIYRKLDACLELCKQNGDSVRAWAYDLPKDPGSKGGAPKRYIAASVFAFAEAYAALPPDMRNAYEVISAARPCWPYFDLEYARDETKGGGGLNSSADGDAMTQLVIEKSVAVIQEEIDQLRSLACGNIARSESHTSGTSRASPSDNGGMSEKRTPKDGLLGSAEIDGRLLHGRLEVDVLALDSHRPAKFSRHLILRPHLLVEGGSRAPLPLAGSATAGVLARTVCSRLGSALEVRSSSASEASCFVDLGVYTRSRCFRLVGSSKLASPAVLSLNSQLSQLRPSSRILIESSISTQLRETLVVPELESTGYCTLKLTSVQKVAPASSRCATLNRQPPVPSGLCAVPSAIAPAVPVQYTRNIGEGQTSVEQWEGCWRHITSSPLLDFSSLGPAHPFVRCALKGSGSPPHQFNEIERWAVQQFGQWGTGHTGTVCKVLTWKYLRSEHPVEILLHLTARGTRYCFARGRPHKNQSVMLSVDLIGRRAWQRCWDSDCVTLTREGEGSNIALKSKHELERPPPDAVPSLPVLMHFEAEHSTPTDDAHPQECSMDLQRVSKETTGVEMGEV</sequence>
<evidence type="ECO:0000313" key="6">
    <source>
        <dbReference type="EMBL" id="KAL1526788.1"/>
    </source>
</evidence>
<feature type="region of interest" description="Disordered" evidence="5">
    <location>
        <begin position="218"/>
        <end position="248"/>
    </location>
</feature>
<reference evidence="6 7" key="1">
    <citation type="journal article" date="2024" name="Science">
        <title>Giant polyketide synthase enzymes in the biosynthesis of giant marine polyether toxins.</title>
        <authorList>
            <person name="Fallon T.R."/>
            <person name="Shende V.V."/>
            <person name="Wierzbicki I.H."/>
            <person name="Pendleton A.L."/>
            <person name="Watervoot N.F."/>
            <person name="Auber R.P."/>
            <person name="Gonzalez D.J."/>
            <person name="Wisecaver J.H."/>
            <person name="Moore B.S."/>
        </authorList>
    </citation>
    <scope>NUCLEOTIDE SEQUENCE [LARGE SCALE GENOMIC DNA]</scope>
    <source>
        <strain evidence="6 7">12B1</strain>
    </source>
</reference>
<dbReference type="PANTHER" id="PTHR31399">
    <property type="entry name" value="DNA-DIRECTED PRIMASE / POLYMERASE PROTEIN"/>
    <property type="match status" value="1"/>
</dbReference>
<dbReference type="GO" id="GO:0003887">
    <property type="term" value="F:DNA-directed DNA polymerase activity"/>
    <property type="evidence" value="ECO:0007669"/>
    <property type="project" value="UniProtKB-EC"/>
</dbReference>
<dbReference type="PANTHER" id="PTHR31399:SF0">
    <property type="entry name" value="DNA-DIRECTED PRIMASE_POLYMERASE PROTEIN"/>
    <property type="match status" value="1"/>
</dbReference>
<dbReference type="GO" id="GO:0006264">
    <property type="term" value="P:mitochondrial DNA replication"/>
    <property type="evidence" value="ECO:0007669"/>
    <property type="project" value="TreeGrafter"/>
</dbReference>
<evidence type="ECO:0000256" key="4">
    <source>
        <dbReference type="ARBA" id="ARBA00047303"/>
    </source>
</evidence>